<gene>
    <name evidence="1" type="ORF">SDC9_210343</name>
</gene>
<organism evidence="1">
    <name type="scientific">bioreactor metagenome</name>
    <dbReference type="NCBI Taxonomy" id="1076179"/>
    <lineage>
        <taxon>unclassified sequences</taxon>
        <taxon>metagenomes</taxon>
        <taxon>ecological metagenomes</taxon>
    </lineage>
</organism>
<sequence length="110" mass="12924">MSGYIAQTYRHREIAFYEHQRTDKRRRIIAVPRTAFLQFGYALKDEKKKPASQLRNVFMGLFLKLENLIQPAYGPCIMSKVDHPCMLIKRRAVPEDNITRLNPSKIYLVV</sequence>
<protein>
    <submittedName>
        <fullName evidence="1">Uncharacterized protein</fullName>
    </submittedName>
</protein>
<comment type="caution">
    <text evidence="1">The sequence shown here is derived from an EMBL/GenBank/DDBJ whole genome shotgun (WGS) entry which is preliminary data.</text>
</comment>
<evidence type="ECO:0000313" key="1">
    <source>
        <dbReference type="EMBL" id="MPN62592.1"/>
    </source>
</evidence>
<reference evidence="1" key="1">
    <citation type="submission" date="2019-08" db="EMBL/GenBank/DDBJ databases">
        <authorList>
            <person name="Kucharzyk K."/>
            <person name="Murdoch R.W."/>
            <person name="Higgins S."/>
            <person name="Loffler F."/>
        </authorList>
    </citation>
    <scope>NUCLEOTIDE SEQUENCE</scope>
</reference>
<accession>A0A645JH94</accession>
<dbReference type="AlphaFoldDB" id="A0A645JH94"/>
<dbReference type="EMBL" id="VSSQ01140810">
    <property type="protein sequence ID" value="MPN62592.1"/>
    <property type="molecule type" value="Genomic_DNA"/>
</dbReference>
<proteinExistence type="predicted"/>
<name>A0A645JH94_9ZZZZ</name>